<keyword evidence="1" id="KW-0677">Repeat</keyword>
<accession>A0A6A7ACH7</accession>
<dbReference type="InterPro" id="IPR036770">
    <property type="entry name" value="Ankyrin_rpt-contain_sf"/>
</dbReference>
<protein>
    <recommendedName>
        <fullName evidence="3">NACHT domain-containing protein</fullName>
    </recommendedName>
</protein>
<dbReference type="InterPro" id="IPR002110">
    <property type="entry name" value="Ankyrin_rpt"/>
</dbReference>
<evidence type="ECO:0000256" key="2">
    <source>
        <dbReference type="SAM" id="Coils"/>
    </source>
</evidence>
<feature type="coiled-coil region" evidence="2">
    <location>
        <begin position="34"/>
        <end position="61"/>
    </location>
</feature>
<evidence type="ECO:0000313" key="5">
    <source>
        <dbReference type="Proteomes" id="UP000799424"/>
    </source>
</evidence>
<evidence type="ECO:0000313" key="4">
    <source>
        <dbReference type="EMBL" id="KAF2830936.1"/>
    </source>
</evidence>
<dbReference type="EMBL" id="MU006218">
    <property type="protein sequence ID" value="KAF2830936.1"/>
    <property type="molecule type" value="Genomic_DNA"/>
</dbReference>
<keyword evidence="5" id="KW-1185">Reference proteome</keyword>
<dbReference type="InterPro" id="IPR007111">
    <property type="entry name" value="NACHT_NTPase"/>
</dbReference>
<evidence type="ECO:0000256" key="1">
    <source>
        <dbReference type="ARBA" id="ARBA00022737"/>
    </source>
</evidence>
<dbReference type="Gene3D" id="3.40.50.300">
    <property type="entry name" value="P-loop containing nucleotide triphosphate hydrolases"/>
    <property type="match status" value="1"/>
</dbReference>
<dbReference type="SUPFAM" id="SSF48403">
    <property type="entry name" value="Ankyrin repeat"/>
    <property type="match status" value="1"/>
</dbReference>
<dbReference type="Gene3D" id="1.25.40.20">
    <property type="entry name" value="Ankyrin repeat-containing domain"/>
    <property type="match status" value="2"/>
</dbReference>
<dbReference type="SUPFAM" id="SSF52540">
    <property type="entry name" value="P-loop containing nucleoside triphosphate hydrolases"/>
    <property type="match status" value="1"/>
</dbReference>
<dbReference type="InterPro" id="IPR027417">
    <property type="entry name" value="P-loop_NTPase"/>
</dbReference>
<dbReference type="PANTHER" id="PTHR10039">
    <property type="entry name" value="AMELOGENIN"/>
    <property type="match status" value="1"/>
</dbReference>
<dbReference type="PANTHER" id="PTHR10039:SF16">
    <property type="entry name" value="GPI INOSITOL-DEACYLASE"/>
    <property type="match status" value="1"/>
</dbReference>
<proteinExistence type="predicted"/>
<keyword evidence="2" id="KW-0175">Coiled coil</keyword>
<gene>
    <name evidence="4" type="ORF">CC86DRAFT_430515</name>
</gene>
<dbReference type="Pfam" id="PF24883">
    <property type="entry name" value="NPHP3_N"/>
    <property type="match status" value="1"/>
</dbReference>
<dbReference type="Proteomes" id="UP000799424">
    <property type="component" value="Unassembled WGS sequence"/>
</dbReference>
<dbReference type="Pfam" id="PF12796">
    <property type="entry name" value="Ank_2"/>
    <property type="match status" value="1"/>
</dbReference>
<dbReference type="InterPro" id="IPR056884">
    <property type="entry name" value="NPHP3-like_N"/>
</dbReference>
<organism evidence="4 5">
    <name type="scientific">Ophiobolus disseminans</name>
    <dbReference type="NCBI Taxonomy" id="1469910"/>
    <lineage>
        <taxon>Eukaryota</taxon>
        <taxon>Fungi</taxon>
        <taxon>Dikarya</taxon>
        <taxon>Ascomycota</taxon>
        <taxon>Pezizomycotina</taxon>
        <taxon>Dothideomycetes</taxon>
        <taxon>Pleosporomycetidae</taxon>
        <taxon>Pleosporales</taxon>
        <taxon>Pleosporineae</taxon>
        <taxon>Phaeosphaeriaceae</taxon>
        <taxon>Ophiobolus</taxon>
    </lineage>
</organism>
<dbReference type="OrthoDB" id="1577640at2759"/>
<feature type="domain" description="NACHT" evidence="3">
    <location>
        <begin position="242"/>
        <end position="390"/>
    </location>
</feature>
<dbReference type="PROSITE" id="PS50837">
    <property type="entry name" value="NACHT"/>
    <property type="match status" value="1"/>
</dbReference>
<sequence length="1382" mass="154635">MDPGTAVGVASLGIQVCEGLLAYYREWKGYQADIEEVCTMIEDLKESLELLDNKLKSSSDTAFIERAKKCLLACQDGIAKLNEKLNKVHKKTPSGTKQKLQAAGLRSIYPFQKKTLDNFKAAVQDLMRQLDSAVQIIVLDNTDATRATTEQIQITTGQLRNSTDHIQNTTDQVQTLALDIQSQVSDVAVHLERKERDELLNWLAAPDRSIEHDIARAKHEVGTGEWLLRGKEYQDWITGNPPLLWLHGKAGCCKTVLCSTIVVDIEQRLHEQSGTAFAYFYFTFADPTKQSYRSLLLSMILELSRIGPIHKSLVALHRERKPHTASVEALQLILISMLKQASVSYLVVDALDECSEDQRDEVLEGLHTITKSNPGTRLLVTSRKEADIEDYVSSWGVTALTIDEAGVNADIDLFVEQKLASHKKLMRLPDETKEEIKRVFHEKSDGMFRWADLQLQAICKLKILRPTYVSHALYEMPRTLYETYQRMLSSIDELYFAEAQRALEWLAFSNVTLSIAEFAEVCGLVCDHHETPCLPGGAEDEFEAAMGLLNVLGSLVVLGERKEPYARYADEPLPEGKYNPDCYCQEVRLAHFSVKEYLVSEQLRDSASGTSRYALDEVQGNFKLGQMCCAYLMYFTAEPGQQDWINTEEMSPMDLNISYFGNFSPLSNLDRLRPGFPLLGYSAQQWYSHIAFAERGMASLPGETLFHLQVLETEKATATWLRLANDTDTTRGEFTETYWFRSSKIQELELWHDKTRALFWASYCKLPLTISLLCYQVSRPDFDGDHVKFGTALQAAAYWDDEELITLLLERASDVNVQGGPFENAYLAAARGGNERILSKLLEANFGTIHSTDLTHGTLLWSDSKRKSLQIADLLLGIDVSVTGRPQSAAMLSGAEKIVASLQTVLKSVKEDIIKSVGHTSAHVLAMSSQPFQDAAALNNEEICETLARVSMTTQSILDGLLIFAVCKRDEIIDLWISCGANITISAFHEAVYHIGSLSKAKAHDALAVRVKYESIAELLLQSNPSLSNDPLALTAATSSGSTRITKFLLNAGAEVDAHATPKSDRVTDWRCKIRPLTENALVIAIRNRDVTNAQILLDAGADINKEFPILLTSAEGVQLRAIATPMIFAILLGVKNSGWDDALTILKICLDANIVTMGNALCKFYECYFFVNYPLEKKYDLDLMPYTMRPIIETLLERHEKVVGPLASIPYLLYWTSQHFSFRRIRKIGLALLGRYSIQSVAESATHTSSKPWTWRGLSETKLPYFSLFLSGALLGHEEILGLLSENEAEVEALTITQACDIFAAACWTYIRPKDCDKFVTMVAKCLLQIKGKDDEIFDQVLSDGQLEISMGQYLNPEQRDDGVARVKRLVQECRAALQEA</sequence>
<dbReference type="SMART" id="SM00248">
    <property type="entry name" value="ANK"/>
    <property type="match status" value="4"/>
</dbReference>
<reference evidence="4" key="1">
    <citation type="journal article" date="2020" name="Stud. Mycol.">
        <title>101 Dothideomycetes genomes: a test case for predicting lifestyles and emergence of pathogens.</title>
        <authorList>
            <person name="Haridas S."/>
            <person name="Albert R."/>
            <person name="Binder M."/>
            <person name="Bloem J."/>
            <person name="Labutti K."/>
            <person name="Salamov A."/>
            <person name="Andreopoulos B."/>
            <person name="Baker S."/>
            <person name="Barry K."/>
            <person name="Bills G."/>
            <person name="Bluhm B."/>
            <person name="Cannon C."/>
            <person name="Castanera R."/>
            <person name="Culley D."/>
            <person name="Daum C."/>
            <person name="Ezra D."/>
            <person name="Gonzalez J."/>
            <person name="Henrissat B."/>
            <person name="Kuo A."/>
            <person name="Liang C."/>
            <person name="Lipzen A."/>
            <person name="Lutzoni F."/>
            <person name="Magnuson J."/>
            <person name="Mondo S."/>
            <person name="Nolan M."/>
            <person name="Ohm R."/>
            <person name="Pangilinan J."/>
            <person name="Park H.-J."/>
            <person name="Ramirez L."/>
            <person name="Alfaro M."/>
            <person name="Sun H."/>
            <person name="Tritt A."/>
            <person name="Yoshinaga Y."/>
            <person name="Zwiers L.-H."/>
            <person name="Turgeon B."/>
            <person name="Goodwin S."/>
            <person name="Spatafora J."/>
            <person name="Crous P."/>
            <person name="Grigoriev I."/>
        </authorList>
    </citation>
    <scope>NUCLEOTIDE SEQUENCE</scope>
    <source>
        <strain evidence="4">CBS 113818</strain>
    </source>
</reference>
<evidence type="ECO:0000259" key="3">
    <source>
        <dbReference type="PROSITE" id="PS50837"/>
    </source>
</evidence>
<name>A0A6A7ACH7_9PLEO</name>